<dbReference type="AlphaFoldDB" id="A0AA97F4C8"/>
<feature type="region of interest" description="Disordered" evidence="1">
    <location>
        <begin position="1"/>
        <end position="22"/>
    </location>
</feature>
<sequence length="89" mass="10310">MNNLPFSFTQSASHDAETDNDNIGARKDLQEVLHIAIAQPRLKQRLERLEKQLNSDPTDTVFTQFAELQDQKRSFNQRITDLAERARAR</sequence>
<gene>
    <name evidence="2" type="ORF">RB602_09540</name>
</gene>
<evidence type="ECO:0000256" key="1">
    <source>
        <dbReference type="SAM" id="MobiDB-lite"/>
    </source>
</evidence>
<protein>
    <submittedName>
        <fullName evidence="2">Uncharacterized protein</fullName>
    </submittedName>
</protein>
<proteinExistence type="predicted"/>
<dbReference type="KEGG" id="acoa:RB602_09540"/>
<keyword evidence="3" id="KW-1185">Reference proteome</keyword>
<dbReference type="Proteomes" id="UP001302429">
    <property type="component" value="Chromosome"/>
</dbReference>
<dbReference type="RefSeq" id="WP_317080330.1">
    <property type="nucleotide sequence ID" value="NZ_CP136594.1"/>
</dbReference>
<feature type="compositionally biased region" description="Polar residues" evidence="1">
    <location>
        <begin position="1"/>
        <end position="13"/>
    </location>
</feature>
<accession>A0AA97F4C8</accession>
<organism evidence="2 3">
    <name type="scientific">Alterisphingorhabdus coralli</name>
    <dbReference type="NCBI Taxonomy" id="3071408"/>
    <lineage>
        <taxon>Bacteria</taxon>
        <taxon>Pseudomonadati</taxon>
        <taxon>Pseudomonadota</taxon>
        <taxon>Alphaproteobacteria</taxon>
        <taxon>Sphingomonadales</taxon>
        <taxon>Sphingomonadaceae</taxon>
        <taxon>Alterisphingorhabdus (ex Yan et al. 2024)</taxon>
    </lineage>
</organism>
<reference evidence="2 3" key="1">
    <citation type="submission" date="2023-10" db="EMBL/GenBank/DDBJ databases">
        <title>Complete genome sequence of a Sphingomonadaceae bacterium.</title>
        <authorList>
            <person name="Yan C."/>
        </authorList>
    </citation>
    <scope>NUCLEOTIDE SEQUENCE [LARGE SCALE GENOMIC DNA]</scope>
    <source>
        <strain evidence="2 3">SCSIO 66989</strain>
    </source>
</reference>
<dbReference type="EMBL" id="CP136594">
    <property type="protein sequence ID" value="WOE74099.1"/>
    <property type="molecule type" value="Genomic_DNA"/>
</dbReference>
<evidence type="ECO:0000313" key="2">
    <source>
        <dbReference type="EMBL" id="WOE74099.1"/>
    </source>
</evidence>
<name>A0AA97F4C8_9SPHN</name>
<evidence type="ECO:0000313" key="3">
    <source>
        <dbReference type="Proteomes" id="UP001302429"/>
    </source>
</evidence>